<evidence type="ECO:0000259" key="9">
    <source>
        <dbReference type="Pfam" id="PF02811"/>
    </source>
</evidence>
<dbReference type="NCBIfam" id="TIGR01856">
    <property type="entry name" value="hisJ_fam"/>
    <property type="match status" value="1"/>
</dbReference>
<keyword evidence="6 8" id="KW-0368">Histidine biosynthesis</keyword>
<dbReference type="SUPFAM" id="SSF89550">
    <property type="entry name" value="PHP domain-like"/>
    <property type="match status" value="1"/>
</dbReference>
<accession>A0A7C4GHJ7</accession>
<name>A0A7C4GHJ7_UNCW3</name>
<evidence type="ECO:0000256" key="8">
    <source>
        <dbReference type="RuleBase" id="RU366003"/>
    </source>
</evidence>
<dbReference type="GO" id="GO:0005737">
    <property type="term" value="C:cytoplasm"/>
    <property type="evidence" value="ECO:0007669"/>
    <property type="project" value="TreeGrafter"/>
</dbReference>
<dbReference type="PANTHER" id="PTHR21039:SF0">
    <property type="entry name" value="HISTIDINOL-PHOSPHATASE"/>
    <property type="match status" value="1"/>
</dbReference>
<feature type="domain" description="PHP" evidence="9">
    <location>
        <begin position="3"/>
        <end position="210"/>
    </location>
</feature>
<evidence type="ECO:0000256" key="3">
    <source>
        <dbReference type="ARBA" id="ARBA00013085"/>
    </source>
</evidence>
<proteinExistence type="inferred from homology"/>
<comment type="catalytic activity">
    <reaction evidence="7 8">
        <text>L-histidinol phosphate + H2O = L-histidinol + phosphate</text>
        <dbReference type="Rhea" id="RHEA:14465"/>
        <dbReference type="ChEBI" id="CHEBI:15377"/>
        <dbReference type="ChEBI" id="CHEBI:43474"/>
        <dbReference type="ChEBI" id="CHEBI:57699"/>
        <dbReference type="ChEBI" id="CHEBI:57980"/>
        <dbReference type="EC" id="3.1.3.15"/>
    </reaction>
</comment>
<comment type="pathway">
    <text evidence="1 8">Amino-acid biosynthesis; L-histidine biosynthesis; L-histidine from 5-phospho-alpha-D-ribose 1-diphosphate: step 8/9.</text>
</comment>
<evidence type="ECO:0000256" key="5">
    <source>
        <dbReference type="ARBA" id="ARBA00022801"/>
    </source>
</evidence>
<keyword evidence="4 8" id="KW-0028">Amino-acid biosynthesis</keyword>
<evidence type="ECO:0000256" key="2">
    <source>
        <dbReference type="ARBA" id="ARBA00009152"/>
    </source>
</evidence>
<dbReference type="InterPro" id="IPR016195">
    <property type="entry name" value="Pol/histidinol_Pase-like"/>
</dbReference>
<protein>
    <recommendedName>
        <fullName evidence="3 8">Histidinol-phosphatase</fullName>
        <shortName evidence="8">HolPase</shortName>
        <ecNumber evidence="3 8">3.1.3.15</ecNumber>
    </recommendedName>
</protein>
<dbReference type="EC" id="3.1.3.15" evidence="3 8"/>
<dbReference type="PANTHER" id="PTHR21039">
    <property type="entry name" value="HISTIDINOL PHOSPHATASE-RELATED"/>
    <property type="match status" value="1"/>
</dbReference>
<sequence length="277" mass="30803">MIDYHVHPDFSHDARGSVEDYCRRAVEIGVEEVCFTTHYEPDPKRAAIEHVVVGGERRATDSDWPRHYLSAIEESRRRFSGLVVRAGVEVGYEKGLDGMIAGFLSRYEFDFVLCGNHHLDHVAITASAELDAFRETCRQRGAEWFAEAFFDYVRAAANSGLFDCVAHLDIYRKYVGPLFGPELDVVCRDRLLQVVKDLAAAGVGLEVNTAGLRRRGNETYPPEWVVRAARDAGVTVFTVGSDAHRPEDLGAGIETACAMLARLGLRPARFSGRRATV</sequence>
<evidence type="ECO:0000256" key="6">
    <source>
        <dbReference type="ARBA" id="ARBA00023102"/>
    </source>
</evidence>
<keyword evidence="5 8" id="KW-0378">Hydrolase</keyword>
<evidence type="ECO:0000313" key="10">
    <source>
        <dbReference type="EMBL" id="HGK28998.1"/>
    </source>
</evidence>
<comment type="similarity">
    <text evidence="2 8">Belongs to the PHP hydrolase family. HisK subfamily.</text>
</comment>
<evidence type="ECO:0000256" key="1">
    <source>
        <dbReference type="ARBA" id="ARBA00004970"/>
    </source>
</evidence>
<comment type="caution">
    <text evidence="10">The sequence shown here is derived from an EMBL/GenBank/DDBJ whole genome shotgun (WGS) entry which is preliminary data.</text>
</comment>
<reference evidence="10" key="1">
    <citation type="journal article" date="2020" name="mSystems">
        <title>Genome- and Community-Level Interaction Insights into Carbon Utilization and Element Cycling Functions of Hydrothermarchaeota in Hydrothermal Sediment.</title>
        <authorList>
            <person name="Zhou Z."/>
            <person name="Liu Y."/>
            <person name="Xu W."/>
            <person name="Pan J."/>
            <person name="Luo Z.H."/>
            <person name="Li M."/>
        </authorList>
    </citation>
    <scope>NUCLEOTIDE SEQUENCE [LARGE SCALE GENOMIC DNA]</scope>
    <source>
        <strain evidence="10">SpSt-488</strain>
    </source>
</reference>
<evidence type="ECO:0000256" key="4">
    <source>
        <dbReference type="ARBA" id="ARBA00022605"/>
    </source>
</evidence>
<evidence type="ECO:0000256" key="7">
    <source>
        <dbReference type="ARBA" id="ARBA00049158"/>
    </source>
</evidence>
<dbReference type="UniPathway" id="UPA00031">
    <property type="reaction ID" value="UER00013"/>
</dbReference>
<dbReference type="Pfam" id="PF02811">
    <property type="entry name" value="PHP"/>
    <property type="match status" value="1"/>
</dbReference>
<dbReference type="AlphaFoldDB" id="A0A7C4GHJ7"/>
<dbReference type="Gene3D" id="3.20.20.140">
    <property type="entry name" value="Metal-dependent hydrolases"/>
    <property type="match status" value="1"/>
</dbReference>
<dbReference type="InterPro" id="IPR010140">
    <property type="entry name" value="Histidinol_P_phosphatase_HisJ"/>
</dbReference>
<dbReference type="GO" id="GO:0004401">
    <property type="term" value="F:histidinol-phosphatase activity"/>
    <property type="evidence" value="ECO:0007669"/>
    <property type="project" value="UniProtKB-UniRule"/>
</dbReference>
<dbReference type="EMBL" id="DSUT01000184">
    <property type="protein sequence ID" value="HGK28998.1"/>
    <property type="molecule type" value="Genomic_DNA"/>
</dbReference>
<dbReference type="InterPro" id="IPR004013">
    <property type="entry name" value="PHP_dom"/>
</dbReference>
<organism evidence="10">
    <name type="scientific">candidate division WOR-3 bacterium</name>
    <dbReference type="NCBI Taxonomy" id="2052148"/>
    <lineage>
        <taxon>Bacteria</taxon>
        <taxon>Bacteria division WOR-3</taxon>
    </lineage>
</organism>
<dbReference type="GO" id="GO:0000105">
    <property type="term" value="P:L-histidine biosynthetic process"/>
    <property type="evidence" value="ECO:0007669"/>
    <property type="project" value="UniProtKB-UniRule"/>
</dbReference>
<gene>
    <name evidence="10" type="ORF">ENS41_08665</name>
</gene>